<reference evidence="1 2" key="1">
    <citation type="submission" date="2013-07" db="EMBL/GenBank/DDBJ databases">
        <authorList>
            <person name="Weinstock G."/>
            <person name="Sodergren E."/>
            <person name="Wylie T."/>
            <person name="Fulton L."/>
            <person name="Fulton R."/>
            <person name="Fronick C."/>
            <person name="O'Laughlin M."/>
            <person name="Godfrey J."/>
            <person name="Miner T."/>
            <person name="Herter B."/>
            <person name="Appelbaum E."/>
            <person name="Cordes M."/>
            <person name="Lek S."/>
            <person name="Wollam A."/>
            <person name="Pepin K.H."/>
            <person name="Palsikar V.B."/>
            <person name="Mitreva M."/>
            <person name="Wilson R.K."/>
        </authorList>
    </citation>
    <scope>NUCLEOTIDE SEQUENCE [LARGE SCALE GENOMIC DNA]</scope>
    <source>
        <strain evidence="1 2">ATCC 27760</strain>
    </source>
</reference>
<proteinExistence type="predicted"/>
<evidence type="ECO:0000313" key="2">
    <source>
        <dbReference type="Proteomes" id="UP000016662"/>
    </source>
</evidence>
<dbReference type="HOGENOM" id="CLU_3239171_0_0_9"/>
<dbReference type="Proteomes" id="UP000016662">
    <property type="component" value="Unassembled WGS sequence"/>
</dbReference>
<organism evidence="1 2">
    <name type="scientific">Ruminococcus callidus ATCC 27760</name>
    <dbReference type="NCBI Taxonomy" id="411473"/>
    <lineage>
        <taxon>Bacteria</taxon>
        <taxon>Bacillati</taxon>
        <taxon>Bacillota</taxon>
        <taxon>Clostridia</taxon>
        <taxon>Eubacteriales</taxon>
        <taxon>Oscillospiraceae</taxon>
        <taxon>Ruminococcus</taxon>
    </lineage>
</organism>
<comment type="caution">
    <text evidence="1">The sequence shown here is derived from an EMBL/GenBank/DDBJ whole genome shotgun (WGS) entry which is preliminary data.</text>
</comment>
<evidence type="ECO:0000313" key="1">
    <source>
        <dbReference type="EMBL" id="ERJ96423.1"/>
    </source>
</evidence>
<gene>
    <name evidence="1" type="ORF">RUMCAL_01225</name>
</gene>
<sequence length="43" mass="5031">MQNSTGEHGSSQPLFLDRVQGTYLLWKMMQCFLIVSKYQHTLI</sequence>
<keyword evidence="2" id="KW-1185">Reference proteome</keyword>
<dbReference type="AlphaFoldDB" id="U2MAU3"/>
<dbReference type="STRING" id="411473.RUMCAL_01225"/>
<protein>
    <submittedName>
        <fullName evidence="1">Uncharacterized protein</fullName>
    </submittedName>
</protein>
<dbReference type="EMBL" id="AWVF01000151">
    <property type="protein sequence ID" value="ERJ96423.1"/>
    <property type="molecule type" value="Genomic_DNA"/>
</dbReference>
<accession>U2MAU3</accession>
<name>U2MAU3_9FIRM</name>